<dbReference type="AlphaFoldDB" id="A0AAD7CPG8"/>
<feature type="transmembrane region" description="Helical" evidence="1">
    <location>
        <begin position="130"/>
        <end position="152"/>
    </location>
</feature>
<evidence type="ECO:0000256" key="1">
    <source>
        <dbReference type="SAM" id="Phobius"/>
    </source>
</evidence>
<keyword evidence="1" id="KW-0472">Membrane</keyword>
<reference evidence="2" key="1">
    <citation type="submission" date="2023-03" db="EMBL/GenBank/DDBJ databases">
        <title>Massive genome expansion in bonnet fungi (Mycena s.s.) driven by repeated elements and novel gene families across ecological guilds.</title>
        <authorList>
            <consortium name="Lawrence Berkeley National Laboratory"/>
            <person name="Harder C.B."/>
            <person name="Miyauchi S."/>
            <person name="Viragh M."/>
            <person name="Kuo A."/>
            <person name="Thoen E."/>
            <person name="Andreopoulos B."/>
            <person name="Lu D."/>
            <person name="Skrede I."/>
            <person name="Drula E."/>
            <person name="Henrissat B."/>
            <person name="Morin E."/>
            <person name="Kohler A."/>
            <person name="Barry K."/>
            <person name="LaButti K."/>
            <person name="Morin E."/>
            <person name="Salamov A."/>
            <person name="Lipzen A."/>
            <person name="Mereny Z."/>
            <person name="Hegedus B."/>
            <person name="Baldrian P."/>
            <person name="Stursova M."/>
            <person name="Weitz H."/>
            <person name="Taylor A."/>
            <person name="Grigoriev I.V."/>
            <person name="Nagy L.G."/>
            <person name="Martin F."/>
            <person name="Kauserud H."/>
        </authorList>
    </citation>
    <scope>NUCLEOTIDE SEQUENCE</scope>
    <source>
        <strain evidence="2">CBHHK067</strain>
    </source>
</reference>
<evidence type="ECO:0000313" key="2">
    <source>
        <dbReference type="EMBL" id="KAJ7656643.1"/>
    </source>
</evidence>
<dbReference type="EMBL" id="JARKIE010000298">
    <property type="protein sequence ID" value="KAJ7656643.1"/>
    <property type="molecule type" value="Genomic_DNA"/>
</dbReference>
<evidence type="ECO:0000313" key="3">
    <source>
        <dbReference type="Proteomes" id="UP001221757"/>
    </source>
</evidence>
<feature type="transmembrane region" description="Helical" evidence="1">
    <location>
        <begin position="12"/>
        <end position="35"/>
    </location>
</feature>
<proteinExistence type="predicted"/>
<keyword evidence="3" id="KW-1185">Reference proteome</keyword>
<protein>
    <submittedName>
        <fullName evidence="2">Uncharacterized protein</fullName>
    </submittedName>
</protein>
<keyword evidence="1" id="KW-1133">Transmembrane helix</keyword>
<feature type="transmembrane region" description="Helical" evidence="1">
    <location>
        <begin position="47"/>
        <end position="65"/>
    </location>
</feature>
<sequence>MEAHSLDSMYGAWLISLVLEIFLFGMGVLQTWIYFAGRPADRALESTQVVFFFLCSYIRFVKRFGQIQADLMCFFANRIHHPDERLTNIMIVAGIAQMIISYGLRSYRKIDETKCPQSQVLKTFRQPATALQTAASLACDLLIIAYHSIFFATQKKKKKMTRTKPIMDTLMYDTINRGILTTMSSCTTIVGKNLNQLQRIDADCRLVWNFNWFEASGGWLVTGPKMLTAARSVCALEAAYPSRMEQSGAEWSVNPVSGESLTTYNY</sequence>
<dbReference type="Proteomes" id="UP001221757">
    <property type="component" value="Unassembled WGS sequence"/>
</dbReference>
<keyword evidence="1" id="KW-0812">Transmembrane</keyword>
<gene>
    <name evidence="2" type="ORF">B0H17DRAFT_1146131</name>
</gene>
<accession>A0AAD7CPG8</accession>
<organism evidence="2 3">
    <name type="scientific">Mycena rosella</name>
    <name type="common">Pink bonnet</name>
    <name type="synonym">Agaricus rosellus</name>
    <dbReference type="NCBI Taxonomy" id="1033263"/>
    <lineage>
        <taxon>Eukaryota</taxon>
        <taxon>Fungi</taxon>
        <taxon>Dikarya</taxon>
        <taxon>Basidiomycota</taxon>
        <taxon>Agaricomycotina</taxon>
        <taxon>Agaricomycetes</taxon>
        <taxon>Agaricomycetidae</taxon>
        <taxon>Agaricales</taxon>
        <taxon>Marasmiineae</taxon>
        <taxon>Mycenaceae</taxon>
        <taxon>Mycena</taxon>
    </lineage>
</organism>
<name>A0AAD7CPG8_MYCRO</name>
<feature type="transmembrane region" description="Helical" evidence="1">
    <location>
        <begin position="86"/>
        <end position="104"/>
    </location>
</feature>
<comment type="caution">
    <text evidence="2">The sequence shown here is derived from an EMBL/GenBank/DDBJ whole genome shotgun (WGS) entry which is preliminary data.</text>
</comment>